<evidence type="ECO:0000313" key="1">
    <source>
        <dbReference type="EMBL" id="WFG40926.1"/>
    </source>
</evidence>
<dbReference type="Proteomes" id="UP001216172">
    <property type="component" value="Segment"/>
</dbReference>
<keyword evidence="2" id="KW-1185">Reference proteome</keyword>
<proteinExistence type="predicted"/>
<dbReference type="EMBL" id="OQ376858">
    <property type="protein sequence ID" value="WFG40926.1"/>
    <property type="molecule type" value="Genomic_DNA"/>
</dbReference>
<name>A0AAF0FJF8_9CAUD</name>
<organism evidence="1 2">
    <name type="scientific">Paracoccus phage ParMal1</name>
    <dbReference type="NCBI Taxonomy" id="3032416"/>
    <lineage>
        <taxon>Viruses</taxon>
        <taxon>Duplodnaviria</taxon>
        <taxon>Heunggongvirae</taxon>
        <taxon>Uroviricota</taxon>
        <taxon>Caudoviricetes</taxon>
        <taxon>Autographivirales</taxon>
        <taxon>Autographivirales incertae sedis</taxon>
        <taxon>Mallvirus</taxon>
        <taxon>Mallvirus ParMal1</taxon>
    </lineage>
</organism>
<gene>
    <name evidence="1" type="ORF">ParaMal1_00042</name>
</gene>
<sequence>MRHYDPTHLSDAEVKEIAVEVWNHWQAVITGHADPNDILYADPDELSEEYEFWAGELERRRGYVNSTASEDH</sequence>
<reference evidence="1" key="1">
    <citation type="submission" date="2023-02" db="EMBL/GenBank/DDBJ databases">
        <authorList>
            <person name="Rihtman B."/>
        </authorList>
    </citation>
    <scope>NUCLEOTIDE SEQUENCE</scope>
</reference>
<accession>A0AAF0FJF8</accession>
<protein>
    <submittedName>
        <fullName evidence="1">Uncharacterized protein</fullName>
    </submittedName>
</protein>
<evidence type="ECO:0000313" key="2">
    <source>
        <dbReference type="Proteomes" id="UP001216172"/>
    </source>
</evidence>